<dbReference type="AlphaFoldDB" id="A4VRG5"/>
<dbReference type="KEGG" id="psa:PST_3943"/>
<gene>
    <name evidence="1" type="ordered locus">PST_3943</name>
</gene>
<reference evidence="1 2" key="1">
    <citation type="journal article" date="2008" name="Proc. Natl. Acad. Sci. U.S.A.">
        <title>Nitrogen fixation island and rhizosphere competence traits in the genome of root-associated Pseudomonas stutzeri A1501.</title>
        <authorList>
            <person name="Yan Y."/>
            <person name="Yang J."/>
            <person name="Dou Y."/>
            <person name="Chen M."/>
            <person name="Ping S."/>
            <person name="Peng J."/>
            <person name="Lu W."/>
            <person name="Zhang W."/>
            <person name="Yao Z."/>
            <person name="Li H."/>
            <person name="Liu W."/>
            <person name="He S."/>
            <person name="Geng L."/>
            <person name="Zhang X."/>
            <person name="Yang F."/>
            <person name="Yu H."/>
            <person name="Zhan Y."/>
            <person name="Li D."/>
            <person name="Lin Z."/>
            <person name="Wang Y."/>
            <person name="Elmerich C."/>
            <person name="Lin M."/>
            <person name="Jin Q."/>
        </authorList>
    </citation>
    <scope>NUCLEOTIDE SEQUENCE [LARGE SCALE GENOMIC DNA]</scope>
    <source>
        <strain evidence="1 2">A1501</strain>
    </source>
</reference>
<dbReference type="Proteomes" id="UP000000233">
    <property type="component" value="Chromosome"/>
</dbReference>
<proteinExistence type="predicted"/>
<name>A4VRG5_STUS1</name>
<dbReference type="EMBL" id="CP000304">
    <property type="protein sequence ID" value="ABP81566.1"/>
    <property type="molecule type" value="Genomic_DNA"/>
</dbReference>
<evidence type="ECO:0000313" key="2">
    <source>
        <dbReference type="Proteomes" id="UP000000233"/>
    </source>
</evidence>
<sequence length="62" mass="6793">MPEYGEVALHPAVVQAHGDSLRGELRSLAELAVASRWGYSSVCSMFQSKKMRSIPIGNRLGF</sequence>
<organism evidence="1 2">
    <name type="scientific">Stutzerimonas stutzeri (strain A1501)</name>
    <name type="common">Pseudomonas stutzeri</name>
    <dbReference type="NCBI Taxonomy" id="379731"/>
    <lineage>
        <taxon>Bacteria</taxon>
        <taxon>Pseudomonadati</taxon>
        <taxon>Pseudomonadota</taxon>
        <taxon>Gammaproteobacteria</taxon>
        <taxon>Pseudomonadales</taxon>
        <taxon>Pseudomonadaceae</taxon>
        <taxon>Stutzerimonas</taxon>
    </lineage>
</organism>
<protein>
    <submittedName>
        <fullName evidence="1">Uncharacterized protein</fullName>
    </submittedName>
</protein>
<keyword evidence="2" id="KW-1185">Reference proteome</keyword>
<evidence type="ECO:0000313" key="1">
    <source>
        <dbReference type="EMBL" id="ABP81566.1"/>
    </source>
</evidence>
<dbReference type="HOGENOM" id="CLU_2900901_0_0_6"/>
<accession>A4VRG5</accession>